<evidence type="ECO:0000256" key="1">
    <source>
        <dbReference type="SAM" id="Phobius"/>
    </source>
</evidence>
<reference evidence="2 3" key="2">
    <citation type="submission" date="2020-03" db="EMBL/GenBank/DDBJ databases">
        <authorList>
            <person name="Ichikawa N."/>
            <person name="Kimura A."/>
            <person name="Kitahashi Y."/>
            <person name="Uohara A."/>
        </authorList>
    </citation>
    <scope>NUCLEOTIDE SEQUENCE [LARGE SCALE GENOMIC DNA]</scope>
    <source>
        <strain evidence="2 3">NBRC 108638</strain>
    </source>
</reference>
<dbReference type="GO" id="GO:0005576">
    <property type="term" value="C:extracellular region"/>
    <property type="evidence" value="ECO:0007669"/>
    <property type="project" value="TreeGrafter"/>
</dbReference>
<keyword evidence="1" id="KW-0472">Membrane</keyword>
<keyword evidence="1" id="KW-1133">Transmembrane helix</keyword>
<reference evidence="2 3" key="1">
    <citation type="submission" date="2020-03" db="EMBL/GenBank/DDBJ databases">
        <title>Whole genome shotgun sequence of Phytohabitans rumicis NBRC 108638.</title>
        <authorList>
            <person name="Komaki H."/>
            <person name="Tamura T."/>
        </authorList>
    </citation>
    <scope>NUCLEOTIDE SEQUENCE [LARGE SCALE GENOMIC DNA]</scope>
    <source>
        <strain evidence="2 3">NBRC 108638</strain>
    </source>
</reference>
<sequence>MASKRDQLHAYQFLAQRVVSAQVTRESDPEQPPFRRPALAAVGSLAIAVIALAVVGVYGFIVPGGNRGWQGADAVVVEKETGTRYVYLDGRLHPVANYSSALLALGRYGDSRRVSRKSLVGVPRGPRIGIPDAPDALPGPDRVLDEGWTFCSQPGTDRTGATVPRSALMVGHRPAAGQPMGERGLLVRVPETGRLHLVLRGYRHEIADRDAEPVAVALGAGAAIPMSPTVIEALPAGRPIAPIAVPDAGKPSRAVPGRTDIKAGQVLVVGVSDAARHYLAEVSRLRPISPLQYDIQLAAPGTAAAYGTERPSGIPLTLPEAASATRTPDLPAAAGDPPRVRPRLAGGDAATTVCLVFEPGQGVPGLLLDPAMPATDPMAGTPGRTDAGARLADRMLVPPGWVAVVESMPSADAPAGTLMVVTDMGIAYPVADPALLEVLGYPNVRPVRVPAGVVARIPMGSGLSHEAALRRTT</sequence>
<evidence type="ECO:0000313" key="2">
    <source>
        <dbReference type="EMBL" id="GFJ95375.1"/>
    </source>
</evidence>
<dbReference type="Proteomes" id="UP000482960">
    <property type="component" value="Unassembled WGS sequence"/>
</dbReference>
<name>A0A6V8LRK3_9ACTN</name>
<dbReference type="NCBIfam" id="TIGR03919">
    <property type="entry name" value="T7SS_EccB"/>
    <property type="match status" value="1"/>
</dbReference>
<dbReference type="PANTHER" id="PTHR40765:SF2">
    <property type="entry name" value="ESX-2 SECRETION SYSTEM ATPASE ECCB2"/>
    <property type="match status" value="1"/>
</dbReference>
<dbReference type="RefSeq" id="WP_173082935.1">
    <property type="nucleotide sequence ID" value="NZ_BAABJB010000012.1"/>
</dbReference>
<feature type="transmembrane region" description="Helical" evidence="1">
    <location>
        <begin position="38"/>
        <end position="61"/>
    </location>
</feature>
<accession>A0A6V8LRK3</accession>
<dbReference type="InterPro" id="IPR044857">
    <property type="entry name" value="T7SS_EccB_R1"/>
</dbReference>
<keyword evidence="1" id="KW-0812">Transmembrane</keyword>
<dbReference type="Pfam" id="PF05108">
    <property type="entry name" value="T7SS_ESX1_EccB"/>
    <property type="match status" value="1"/>
</dbReference>
<protein>
    <submittedName>
        <fullName evidence="2">Type VII secretion protein EccB</fullName>
    </submittedName>
</protein>
<evidence type="ECO:0000313" key="3">
    <source>
        <dbReference type="Proteomes" id="UP000482960"/>
    </source>
</evidence>
<proteinExistence type="predicted"/>
<dbReference type="InterPro" id="IPR007795">
    <property type="entry name" value="T7SS_EccB"/>
</dbReference>
<keyword evidence="3" id="KW-1185">Reference proteome</keyword>
<dbReference type="Gene3D" id="3.30.2390.20">
    <property type="entry name" value="Type VII secretion system EccB, repeat 1 domain"/>
    <property type="match status" value="1"/>
</dbReference>
<dbReference type="PANTHER" id="PTHR40765">
    <property type="entry name" value="ESX-2 SECRETION SYSTEM ATPASE ECCB2"/>
    <property type="match status" value="1"/>
</dbReference>
<dbReference type="EMBL" id="BLPG01000001">
    <property type="protein sequence ID" value="GFJ95375.1"/>
    <property type="molecule type" value="Genomic_DNA"/>
</dbReference>
<comment type="caution">
    <text evidence="2">The sequence shown here is derived from an EMBL/GenBank/DDBJ whole genome shotgun (WGS) entry which is preliminary data.</text>
</comment>
<organism evidence="2 3">
    <name type="scientific">Phytohabitans rumicis</name>
    <dbReference type="NCBI Taxonomy" id="1076125"/>
    <lineage>
        <taxon>Bacteria</taxon>
        <taxon>Bacillati</taxon>
        <taxon>Actinomycetota</taxon>
        <taxon>Actinomycetes</taxon>
        <taxon>Micromonosporales</taxon>
        <taxon>Micromonosporaceae</taxon>
    </lineage>
</organism>
<dbReference type="AlphaFoldDB" id="A0A6V8LRK3"/>
<gene>
    <name evidence="2" type="ORF">Prum_090170</name>
</gene>